<dbReference type="SUPFAM" id="SSF48065">
    <property type="entry name" value="DBL homology domain (DH-domain)"/>
    <property type="match status" value="1"/>
</dbReference>
<dbReference type="PANTHER" id="PTHR47440">
    <property type="entry name" value="RIKEN CDNA A430078G23 GENE"/>
    <property type="match status" value="1"/>
</dbReference>
<organism evidence="3 4">
    <name type="scientific">Phrynocephalus forsythii</name>
    <dbReference type="NCBI Taxonomy" id="171643"/>
    <lineage>
        <taxon>Eukaryota</taxon>
        <taxon>Metazoa</taxon>
        <taxon>Chordata</taxon>
        <taxon>Craniata</taxon>
        <taxon>Vertebrata</taxon>
        <taxon>Euteleostomi</taxon>
        <taxon>Lepidosauria</taxon>
        <taxon>Squamata</taxon>
        <taxon>Bifurcata</taxon>
        <taxon>Unidentata</taxon>
        <taxon>Episquamata</taxon>
        <taxon>Toxicofera</taxon>
        <taxon>Iguania</taxon>
        <taxon>Acrodonta</taxon>
        <taxon>Agamidae</taxon>
        <taxon>Agaminae</taxon>
        <taxon>Phrynocephalus</taxon>
    </lineage>
</organism>
<keyword evidence="4" id="KW-1185">Reference proteome</keyword>
<reference evidence="3" key="1">
    <citation type="journal article" date="2023" name="DNA Res.">
        <title>Chromosome-level genome assembly of Phrynocephalus forsythii using third-generation DNA sequencing and Hi-C analysis.</title>
        <authorList>
            <person name="Qi Y."/>
            <person name="Zhao W."/>
            <person name="Zhao Y."/>
            <person name="Niu C."/>
            <person name="Cao S."/>
            <person name="Zhang Y."/>
        </authorList>
    </citation>
    <scope>NUCLEOTIDE SEQUENCE</scope>
    <source>
        <tissue evidence="3">Muscle</tissue>
    </source>
</reference>
<dbReference type="GO" id="GO:0005085">
    <property type="term" value="F:guanyl-nucleotide exchange factor activity"/>
    <property type="evidence" value="ECO:0007669"/>
    <property type="project" value="InterPro"/>
</dbReference>
<dbReference type="InterPro" id="IPR000219">
    <property type="entry name" value="DH_dom"/>
</dbReference>
<gene>
    <name evidence="3" type="ORF">JRQ81_008953</name>
</gene>
<dbReference type="InterPro" id="IPR035899">
    <property type="entry name" value="DBL_dom_sf"/>
</dbReference>
<comment type="caution">
    <text evidence="3">The sequence shown here is derived from an EMBL/GenBank/DDBJ whole genome shotgun (WGS) entry which is preliminary data.</text>
</comment>
<dbReference type="Gene3D" id="1.20.900.10">
    <property type="entry name" value="Dbl homology (DH) domain"/>
    <property type="match status" value="1"/>
</dbReference>
<accession>A0A9Q0XB52</accession>
<dbReference type="PANTHER" id="PTHR47440:SF1">
    <property type="entry name" value="RHO_RAC GUANINE NUCLEOTIDE EXCHANGE FACTOR 18"/>
    <property type="match status" value="1"/>
</dbReference>
<sequence length="364" mass="39477">MGNTPSKGGGEGAGSPPALPNPSELTFCGSFSNRWNGSVFSESELLTSRVLSALRSRPTSELPFAPHFLSGHSLFASVASSLKETPTPAPAPARSALLGPDGNTPNLPRSLGMTVVQRAASPSSLHAANAAANAGSLGLPGGEMDEADVGPPKLKPTSDDLVSLAPSTTESVFVEDAQFAALRSELEADAREFEAPSWSLAVEASYAKNQEKEAVKRQDVIYELMQTEMHHVRTLKIMLKVYSQAMREELQFGHAAIHRLFPYAGELLDLHGAFLARLKERRKEALEEGSERNYLVRRIGDLLVRQFSGETGERVRETYGLFCSSHAEAGRPLQRADAAKQEVPEPDQENQQFFYRAASRRAGM</sequence>
<dbReference type="Pfam" id="PF00621">
    <property type="entry name" value="RhoGEF"/>
    <property type="match status" value="1"/>
</dbReference>
<evidence type="ECO:0000256" key="1">
    <source>
        <dbReference type="SAM" id="MobiDB-lite"/>
    </source>
</evidence>
<dbReference type="AlphaFoldDB" id="A0A9Q0XB52"/>
<feature type="domain" description="DH" evidence="2">
    <location>
        <begin position="216"/>
        <end position="353"/>
    </location>
</feature>
<proteinExistence type="predicted"/>
<dbReference type="EMBL" id="JAPFRF010000018">
    <property type="protein sequence ID" value="KAJ7308409.1"/>
    <property type="molecule type" value="Genomic_DNA"/>
</dbReference>
<protein>
    <recommendedName>
        <fullName evidence="2">DH domain-containing protein</fullName>
    </recommendedName>
</protein>
<feature type="region of interest" description="Disordered" evidence="1">
    <location>
        <begin position="1"/>
        <end position="23"/>
    </location>
</feature>
<evidence type="ECO:0000259" key="2">
    <source>
        <dbReference type="PROSITE" id="PS50010"/>
    </source>
</evidence>
<evidence type="ECO:0000313" key="3">
    <source>
        <dbReference type="EMBL" id="KAJ7308409.1"/>
    </source>
</evidence>
<dbReference type="SMART" id="SM00325">
    <property type="entry name" value="RhoGEF"/>
    <property type="match status" value="1"/>
</dbReference>
<dbReference type="PROSITE" id="PS50010">
    <property type="entry name" value="DH_2"/>
    <property type="match status" value="1"/>
</dbReference>
<dbReference type="Proteomes" id="UP001142489">
    <property type="component" value="Unassembled WGS sequence"/>
</dbReference>
<dbReference type="InterPro" id="IPR053089">
    <property type="entry name" value="Rho_GEF18"/>
</dbReference>
<evidence type="ECO:0000313" key="4">
    <source>
        <dbReference type="Proteomes" id="UP001142489"/>
    </source>
</evidence>
<name>A0A9Q0XB52_9SAUR</name>
<dbReference type="OrthoDB" id="28045at2759"/>